<organism evidence="5">
    <name type="scientific">Pelagomonas calceolata</name>
    <dbReference type="NCBI Taxonomy" id="35677"/>
    <lineage>
        <taxon>Eukaryota</taxon>
        <taxon>Sar</taxon>
        <taxon>Stramenopiles</taxon>
        <taxon>Ochrophyta</taxon>
        <taxon>Pelagophyceae</taxon>
        <taxon>Pelagomonadales</taxon>
        <taxon>Pelagomonadaceae</taxon>
        <taxon>Pelagomonas</taxon>
    </lineage>
</organism>
<dbReference type="SUPFAM" id="SSF48403">
    <property type="entry name" value="Ankyrin repeat"/>
    <property type="match status" value="1"/>
</dbReference>
<feature type="compositionally biased region" description="Basic and acidic residues" evidence="4">
    <location>
        <begin position="139"/>
        <end position="179"/>
    </location>
</feature>
<dbReference type="Pfam" id="PF12796">
    <property type="entry name" value="Ank_2"/>
    <property type="match status" value="1"/>
</dbReference>
<keyword evidence="2 3" id="KW-0040">ANK repeat</keyword>
<dbReference type="Gene3D" id="1.25.40.20">
    <property type="entry name" value="Ankyrin repeat-containing domain"/>
    <property type="match status" value="1"/>
</dbReference>
<gene>
    <name evidence="5" type="ORF">PCAL00307_LOCUS14251</name>
</gene>
<sequence length="269" mass="30546">MLLDNGAEVDRANKLGGTPLFVACQYDRVDAARLLLEKDAEVDRAREGGFTPLYVACEKGHVDAARLLLARGADVEWADKDGTTPLDAAKRRRHYDVVVMLLEEANAKLKRRLDRHEGTVLDLTAEDSDDDEAPPPRSKLRELHDKETTKRVAEVKKERDDHKSRVAKVTKERDDHESRGELLDSMVTPLESQRRELQEMVSAAAEALMERDVPTRMLADDAAPFYYSQNSWEAEQEIPWNAEADRPMSLAEGIAWVHDNAKPPRKRRR</sequence>
<dbReference type="PANTHER" id="PTHR24173">
    <property type="entry name" value="ANKYRIN REPEAT CONTAINING"/>
    <property type="match status" value="1"/>
</dbReference>
<keyword evidence="1" id="KW-0677">Repeat</keyword>
<dbReference type="InterPro" id="IPR002110">
    <property type="entry name" value="Ankyrin_rpt"/>
</dbReference>
<name>A0A7S4E9U9_9STRA</name>
<dbReference type="SMART" id="SM00248">
    <property type="entry name" value="ANK"/>
    <property type="match status" value="3"/>
</dbReference>
<dbReference type="PANTHER" id="PTHR24173:SF74">
    <property type="entry name" value="ANKYRIN REPEAT DOMAIN-CONTAINING PROTEIN 16"/>
    <property type="match status" value="1"/>
</dbReference>
<dbReference type="EMBL" id="HBIW01016515">
    <property type="protein sequence ID" value="CAE0698815.1"/>
    <property type="molecule type" value="Transcribed_RNA"/>
</dbReference>
<reference evidence="5" key="1">
    <citation type="submission" date="2021-01" db="EMBL/GenBank/DDBJ databases">
        <authorList>
            <person name="Corre E."/>
            <person name="Pelletier E."/>
            <person name="Niang G."/>
            <person name="Scheremetjew M."/>
            <person name="Finn R."/>
            <person name="Kale V."/>
            <person name="Holt S."/>
            <person name="Cochrane G."/>
            <person name="Meng A."/>
            <person name="Brown T."/>
            <person name="Cohen L."/>
        </authorList>
    </citation>
    <scope>NUCLEOTIDE SEQUENCE</scope>
    <source>
        <strain evidence="5">CCMP1756</strain>
    </source>
</reference>
<protein>
    <submittedName>
        <fullName evidence="5">Uncharacterized protein</fullName>
    </submittedName>
</protein>
<dbReference type="PROSITE" id="PS50088">
    <property type="entry name" value="ANK_REPEAT"/>
    <property type="match status" value="2"/>
</dbReference>
<evidence type="ECO:0000256" key="2">
    <source>
        <dbReference type="ARBA" id="ARBA00023043"/>
    </source>
</evidence>
<evidence type="ECO:0000256" key="3">
    <source>
        <dbReference type="PROSITE-ProRule" id="PRU00023"/>
    </source>
</evidence>
<feature type="repeat" description="ANK" evidence="3">
    <location>
        <begin position="48"/>
        <end position="80"/>
    </location>
</feature>
<dbReference type="PROSITE" id="PS50297">
    <property type="entry name" value="ANK_REP_REGION"/>
    <property type="match status" value="2"/>
</dbReference>
<accession>A0A7S4E9U9</accession>
<dbReference type="Pfam" id="PF00023">
    <property type="entry name" value="Ank"/>
    <property type="match status" value="1"/>
</dbReference>
<evidence type="ECO:0000313" key="5">
    <source>
        <dbReference type="EMBL" id="CAE0698815.1"/>
    </source>
</evidence>
<feature type="region of interest" description="Disordered" evidence="4">
    <location>
        <begin position="124"/>
        <end position="179"/>
    </location>
</feature>
<feature type="repeat" description="ANK" evidence="3">
    <location>
        <begin position="15"/>
        <end position="47"/>
    </location>
</feature>
<feature type="compositionally biased region" description="Acidic residues" evidence="4">
    <location>
        <begin position="124"/>
        <end position="133"/>
    </location>
</feature>
<dbReference type="InterPro" id="IPR036770">
    <property type="entry name" value="Ankyrin_rpt-contain_sf"/>
</dbReference>
<evidence type="ECO:0000256" key="1">
    <source>
        <dbReference type="ARBA" id="ARBA00022737"/>
    </source>
</evidence>
<dbReference type="AlphaFoldDB" id="A0A7S4E9U9"/>
<evidence type="ECO:0000256" key="4">
    <source>
        <dbReference type="SAM" id="MobiDB-lite"/>
    </source>
</evidence>
<proteinExistence type="predicted"/>